<comment type="caution">
    <text evidence="1">The sequence shown here is derived from an EMBL/GenBank/DDBJ whole genome shotgun (WGS) entry which is preliminary data.</text>
</comment>
<name>A0A7Y6UBL4_PHOVU</name>
<feature type="non-terminal residue" evidence="1">
    <location>
        <position position="1"/>
    </location>
</feature>
<protein>
    <submittedName>
        <fullName evidence="1">Uncharacterized protein</fullName>
    </submittedName>
</protein>
<proteinExistence type="predicted"/>
<accession>A0A7Y6UBL4</accession>
<dbReference type="RefSeq" id="WP_176350892.1">
    <property type="nucleotide sequence ID" value="NZ_JABWDJ010000446.1"/>
</dbReference>
<dbReference type="AlphaFoldDB" id="A0A7Y6UBL4"/>
<organism evidence="1 2">
    <name type="scientific">Phocaeicola vulgatus</name>
    <name type="common">Bacteroides vulgatus</name>
    <dbReference type="NCBI Taxonomy" id="821"/>
    <lineage>
        <taxon>Bacteria</taxon>
        <taxon>Pseudomonadati</taxon>
        <taxon>Bacteroidota</taxon>
        <taxon>Bacteroidia</taxon>
        <taxon>Bacteroidales</taxon>
        <taxon>Bacteroidaceae</taxon>
        <taxon>Phocaeicola</taxon>
    </lineage>
</organism>
<dbReference type="Proteomes" id="UP000524321">
    <property type="component" value="Unassembled WGS sequence"/>
</dbReference>
<dbReference type="EMBL" id="JABWDJ010000446">
    <property type="protein sequence ID" value="NVB76407.1"/>
    <property type="molecule type" value="Genomic_DNA"/>
</dbReference>
<gene>
    <name evidence="1" type="ORF">HUV05_23520</name>
</gene>
<reference evidence="1 2" key="2">
    <citation type="submission" date="2020-07" db="EMBL/GenBank/DDBJ databases">
        <title>Bacterial metabolism rescues the inhibition of intestinal drug absorption by food and drug additives.</title>
        <authorList>
            <person name="Zou L."/>
            <person name="Spanogiannopoulos P."/>
            <person name="Chien H.-C."/>
            <person name="Pieper L.M."/>
            <person name="Cai W."/>
            <person name="Khuri N."/>
            <person name="Pottel J."/>
            <person name="Vora B."/>
            <person name="Ni Z."/>
            <person name="Tsakalozou E."/>
            <person name="Zhang W."/>
            <person name="Shoichet B.K."/>
            <person name="Giacomini K.M."/>
            <person name="Turnbaugh P.J."/>
        </authorList>
    </citation>
    <scope>NUCLEOTIDE SEQUENCE [LARGE SCALE GENOMIC DNA]</scope>
    <source>
        <strain evidence="1 2">B33</strain>
    </source>
</reference>
<evidence type="ECO:0000313" key="2">
    <source>
        <dbReference type="Proteomes" id="UP000524321"/>
    </source>
</evidence>
<reference evidence="1 2" key="1">
    <citation type="submission" date="2020-04" db="EMBL/GenBank/DDBJ databases">
        <authorList>
            <person name="Pieper L."/>
        </authorList>
    </citation>
    <scope>NUCLEOTIDE SEQUENCE [LARGE SCALE GENOMIC DNA]</scope>
    <source>
        <strain evidence="1 2">B33</strain>
    </source>
</reference>
<dbReference type="Gene3D" id="2.60.40.740">
    <property type="match status" value="1"/>
</dbReference>
<evidence type="ECO:0000313" key="1">
    <source>
        <dbReference type="EMBL" id="NVB76407.1"/>
    </source>
</evidence>
<feature type="non-terminal residue" evidence="1">
    <location>
        <position position="120"/>
    </location>
</feature>
<sequence length="120" mass="13253">STENTTTYYYRQGSEQSNACDFEVVLTEEYVKGLTANDRTLTLTYSAKVTSDISGDGITGKNEAWTTYRETTIPGEETKVYAAYFAIKKVIAGTDTLLPGAKFRLYSDATGTTEVYLTHT</sequence>